<proteinExistence type="predicted"/>
<evidence type="ECO:0000313" key="2">
    <source>
        <dbReference type="EMBL" id="EIM05814.1"/>
    </source>
</evidence>
<dbReference type="SUPFAM" id="SSF88659">
    <property type="entry name" value="Sigma3 and sigma4 domains of RNA polymerase sigma factors"/>
    <property type="match status" value="1"/>
</dbReference>
<comment type="caution">
    <text evidence="2">The sequence shown here is derived from an EMBL/GenBank/DDBJ whole genome shotgun (WGS) entry which is preliminary data.</text>
</comment>
<dbReference type="InterPro" id="IPR013324">
    <property type="entry name" value="RNA_pol_sigma_r3/r4-like"/>
</dbReference>
<dbReference type="Gene3D" id="1.20.140.160">
    <property type="match status" value="1"/>
</dbReference>
<name>A0AA87IJM6_9BACL</name>
<dbReference type="AlphaFoldDB" id="A0AA87IJM6"/>
<sequence length="192" mass="22437">MSNVIHTVRAFMKKNPVFFSNPLIKSFLEKEVNQQLLTRAIEQQDKKASQLLDQRFEFFYLKVRMLHYTNKLAHFYSQTYDQKKRKQRIELTFDVALDTSDESRQTIGELIPAVHFPMDDEAIQTVQELLPTTKMMTVFQSFSEKKKTILDLYTFGHFSNKEIAEQLHCTPQNVSKMKAKAFAQLKGAYVNG</sequence>
<dbReference type="GO" id="GO:0006352">
    <property type="term" value="P:DNA-templated transcription initiation"/>
    <property type="evidence" value="ECO:0007669"/>
    <property type="project" value="InterPro"/>
</dbReference>
<dbReference type="Proteomes" id="UP000004725">
    <property type="component" value="Unassembled WGS sequence"/>
</dbReference>
<dbReference type="GO" id="GO:0003677">
    <property type="term" value="F:DNA binding"/>
    <property type="evidence" value="ECO:0007669"/>
    <property type="project" value="InterPro"/>
</dbReference>
<dbReference type="InterPro" id="IPR013249">
    <property type="entry name" value="RNA_pol_sigma70_r4_t2"/>
</dbReference>
<gene>
    <name evidence="2" type="ORF">A1A1_14289</name>
</gene>
<dbReference type="GO" id="GO:0016987">
    <property type="term" value="F:sigma factor activity"/>
    <property type="evidence" value="ECO:0007669"/>
    <property type="project" value="InterPro"/>
</dbReference>
<feature type="domain" description="RNA polymerase sigma factor 70 region 4 type 2" evidence="1">
    <location>
        <begin position="143"/>
        <end position="185"/>
    </location>
</feature>
<dbReference type="RefSeq" id="WP_006830815.1">
    <property type="nucleotide sequence ID" value="NZ_AJYB01000050.1"/>
</dbReference>
<accession>A0AA87IJM6</accession>
<protein>
    <recommendedName>
        <fullName evidence="1">RNA polymerase sigma factor 70 region 4 type 2 domain-containing protein</fullName>
    </recommendedName>
</protein>
<evidence type="ECO:0000313" key="3">
    <source>
        <dbReference type="Proteomes" id="UP000004725"/>
    </source>
</evidence>
<reference evidence="2 3" key="1">
    <citation type="journal article" date="2012" name="J. Bacteriol.">
        <title>Genome Sequence of the Antarctic Psychrophile Bacterium Planococcus antarcticus DSM 14505.</title>
        <authorList>
            <person name="Margolles A."/>
            <person name="Gueimonde M."/>
            <person name="Sanchez B."/>
        </authorList>
    </citation>
    <scope>NUCLEOTIDE SEQUENCE [LARGE SCALE GENOMIC DNA]</scope>
    <source>
        <strain evidence="2 3">DSM 14505</strain>
    </source>
</reference>
<dbReference type="EMBL" id="AJYB01000050">
    <property type="protein sequence ID" value="EIM05814.1"/>
    <property type="molecule type" value="Genomic_DNA"/>
</dbReference>
<organism evidence="2 3">
    <name type="scientific">Planococcus antarcticus DSM 14505</name>
    <dbReference type="NCBI Taxonomy" id="1185653"/>
    <lineage>
        <taxon>Bacteria</taxon>
        <taxon>Bacillati</taxon>
        <taxon>Bacillota</taxon>
        <taxon>Bacilli</taxon>
        <taxon>Bacillales</taxon>
        <taxon>Caryophanaceae</taxon>
        <taxon>Planococcus</taxon>
    </lineage>
</organism>
<evidence type="ECO:0000259" key="1">
    <source>
        <dbReference type="Pfam" id="PF08281"/>
    </source>
</evidence>
<dbReference type="Pfam" id="PF08281">
    <property type="entry name" value="Sigma70_r4_2"/>
    <property type="match status" value="1"/>
</dbReference>